<evidence type="ECO:0000313" key="1">
    <source>
        <dbReference type="EMBL" id="KAJ2769767.1"/>
    </source>
</evidence>
<comment type="caution">
    <text evidence="1">The sequence shown here is derived from an EMBL/GenBank/DDBJ whole genome shotgun (WGS) entry which is preliminary data.</text>
</comment>
<dbReference type="Proteomes" id="UP001140234">
    <property type="component" value="Unassembled WGS sequence"/>
</dbReference>
<proteinExistence type="predicted"/>
<keyword evidence="1" id="KW-0808">Transferase</keyword>
<keyword evidence="2" id="KW-1185">Reference proteome</keyword>
<keyword evidence="1" id="KW-0418">Kinase</keyword>
<evidence type="ECO:0000313" key="2">
    <source>
        <dbReference type="Proteomes" id="UP001140234"/>
    </source>
</evidence>
<dbReference type="EMBL" id="JANBUJ010000867">
    <property type="protein sequence ID" value="KAJ2769767.1"/>
    <property type="molecule type" value="Genomic_DNA"/>
</dbReference>
<name>A0ACC1JYE8_9FUNG</name>
<reference evidence="1" key="1">
    <citation type="submission" date="2022-07" db="EMBL/GenBank/DDBJ databases">
        <title>Phylogenomic reconstructions and comparative analyses of Kickxellomycotina fungi.</title>
        <authorList>
            <person name="Reynolds N.K."/>
            <person name="Stajich J.E."/>
            <person name="Barry K."/>
            <person name="Grigoriev I.V."/>
            <person name="Crous P."/>
            <person name="Smith M.E."/>
        </authorList>
    </citation>
    <scope>NUCLEOTIDE SEQUENCE</scope>
    <source>
        <strain evidence="1">CBS 109366</strain>
    </source>
</reference>
<accession>A0ACC1JYE8</accession>
<organism evidence="1 2">
    <name type="scientific">Coemansia nantahalensis</name>
    <dbReference type="NCBI Taxonomy" id="2789366"/>
    <lineage>
        <taxon>Eukaryota</taxon>
        <taxon>Fungi</taxon>
        <taxon>Fungi incertae sedis</taxon>
        <taxon>Zoopagomycota</taxon>
        <taxon>Kickxellomycotina</taxon>
        <taxon>Kickxellomycetes</taxon>
        <taxon>Kickxellales</taxon>
        <taxon>Kickxellaceae</taxon>
        <taxon>Coemansia</taxon>
    </lineage>
</organism>
<protein>
    <submittedName>
        <fullName evidence="1">Dolichol kinase</fullName>
    </submittedName>
</protein>
<gene>
    <name evidence="1" type="primary">SEC59</name>
    <name evidence="1" type="ORF">IWQ57_002965</name>
</gene>
<sequence length="505" mass="49668">MDTAWRGRRLCEAIIPAGMLAGGLWRSGLPLQAMAGAVAVTMLGLQLGAQRSPEHGLCGAPAGVFRPAGDDGAVWGALLVPVVLAARASAGLGSASAWVLGVGMSWAFTLAVLPAHMRPSGRRARAGAAARALALAGAAYAGAVGSEALGCGPVAGAAGAAGAAWAQRALTAAVLRGLPRSFTLGEAAVAAQGAVLAAADLATRAARRAQAGPGDAQMPAVLLEAGVLALALFACALARAPAGAAWFCGVAAACAAGGLGLAGCVAGASPLAWARRELLGPRAHWAVLCYWAALLAAGAAACVAGPSPPGPSAKLALHVRRKAYHILAVLLFAPAHVVAPLLLHVALTAALAAFVVVEAARARGVGPWAPAIDRFLRRFTDARDAGPVVTAHFYLLLGCAVPVWLGGARAACLAGVLALGVADSAASLVGLGLGRRRWPGSAKTVEGTAGFVLGLFVAVSLVPAGGGPGAAARLAVCAALGLVEALTEQNDNLVVALAAYAALAA</sequence>